<name>A0A2V0RJW4_9ZZZZ</name>
<organism evidence="2">
    <name type="scientific">viral metagenome</name>
    <dbReference type="NCBI Taxonomy" id="1070528"/>
    <lineage>
        <taxon>unclassified sequences</taxon>
        <taxon>metagenomes</taxon>
        <taxon>organismal metagenomes</taxon>
    </lineage>
</organism>
<sequence length="510" mass="58164">MKLQPLSELYSKLDQKARIKLSNVMRLTLEGSDKVLMSPPAERIGEQNVQSKWIEFYSSLDKSGWPDALIDMEDRQIEKIGPRSLQKPWSERKESTFLTFQPSVSNASCEMTRSPFKSVNFRKLRPASQATSLKFIKKSTSSGAPFMEKKGEVLDKSVNQMSLQNLGWAAVLYTRTQEQRKTRDVWGMSLFNVIFETPFFLPLLNFLRSMTWLSALLGPEAVNDSMDRIIRYALANDLVIVSIDFTSFDANTRGKIQDCTWEEIRMLFQDTSDVQDDLGLIEEIFRTVGLITPDGVIEGEHGTPSGSMFTTPVGSIAHAIVVSSSGVVELDNSQILIDDGVHLIKRENLERFFDEIEKWGFVVNREKSYVEDTFSIYLQHLFHPDLTVDGKIKGVYPISRAWERYCFMENFDSFAADNIVGGDYFAIRALSIVENAKYHPAFEEFCLFLLKQENGSLVPTEDGITKYIDRLVRTEGSEGILFNKHGDDPRGIRGWRSYNFFKNLEEKGRA</sequence>
<evidence type="ECO:0000259" key="1">
    <source>
        <dbReference type="Pfam" id="PF00680"/>
    </source>
</evidence>
<dbReference type="EMBL" id="BDQE01000119">
    <property type="protein sequence ID" value="GBH22825.1"/>
    <property type="molecule type" value="Genomic_RNA"/>
</dbReference>
<evidence type="ECO:0000313" key="2">
    <source>
        <dbReference type="EMBL" id="GBH22825.1"/>
    </source>
</evidence>
<feature type="domain" description="RNA-directed RNA polymerase C-terminal" evidence="1">
    <location>
        <begin position="123"/>
        <end position="369"/>
    </location>
</feature>
<proteinExistence type="predicted"/>
<dbReference type="GO" id="GO:0003968">
    <property type="term" value="F:RNA-directed RNA polymerase activity"/>
    <property type="evidence" value="ECO:0007669"/>
    <property type="project" value="InterPro"/>
</dbReference>
<dbReference type="GO" id="GO:0003723">
    <property type="term" value="F:RNA binding"/>
    <property type="evidence" value="ECO:0007669"/>
    <property type="project" value="InterPro"/>
</dbReference>
<dbReference type="Pfam" id="PF00680">
    <property type="entry name" value="RdRP_1"/>
    <property type="match status" value="1"/>
</dbReference>
<dbReference type="InterPro" id="IPR001205">
    <property type="entry name" value="RNA-dir_pol_C"/>
</dbReference>
<accession>A0A2V0RJW4</accession>
<dbReference type="AlphaFoldDB" id="A0A2V0RJW4"/>
<dbReference type="SUPFAM" id="SSF56672">
    <property type="entry name" value="DNA/RNA polymerases"/>
    <property type="match status" value="1"/>
</dbReference>
<reference evidence="2" key="1">
    <citation type="submission" date="2017-04" db="EMBL/GenBank/DDBJ databases">
        <title>Unveiling RNA virosphere associated with marine microorganisms.</title>
        <authorList>
            <person name="Urayama S."/>
            <person name="Takaki Y."/>
            <person name="Nishi S."/>
            <person name="Yoshida Y."/>
            <person name="Deguchi S."/>
            <person name="Takai K."/>
            <person name="Nunoura T."/>
        </authorList>
    </citation>
    <scope>NUCLEOTIDE SEQUENCE</scope>
</reference>
<comment type="caution">
    <text evidence="2">The sequence shown here is derived from an EMBL/GenBank/DDBJ whole genome shotgun (WGS) entry which is preliminary data.</text>
</comment>
<dbReference type="InterPro" id="IPR043502">
    <property type="entry name" value="DNA/RNA_pol_sf"/>
</dbReference>
<protein>
    <submittedName>
        <fullName evidence="2">RdRp</fullName>
    </submittedName>
</protein>
<dbReference type="GO" id="GO:0006351">
    <property type="term" value="P:DNA-templated transcription"/>
    <property type="evidence" value="ECO:0007669"/>
    <property type="project" value="InterPro"/>
</dbReference>